<evidence type="ECO:0000256" key="2">
    <source>
        <dbReference type="ARBA" id="ARBA00022801"/>
    </source>
</evidence>
<dbReference type="InterPro" id="IPR000086">
    <property type="entry name" value="NUDIX_hydrolase_dom"/>
</dbReference>
<dbReference type="STRING" id="157783.LK03_01140"/>
<dbReference type="eggNOG" id="COG1051">
    <property type="taxonomic scope" value="Bacteria"/>
</dbReference>
<dbReference type="SUPFAM" id="SSF55811">
    <property type="entry name" value="Nudix"/>
    <property type="match status" value="1"/>
</dbReference>
<evidence type="ECO:0000259" key="4">
    <source>
        <dbReference type="PROSITE" id="PS51462"/>
    </source>
</evidence>
<comment type="cofactor">
    <cofactor evidence="1">
        <name>Mg(2+)</name>
        <dbReference type="ChEBI" id="CHEBI:18420"/>
    </cofactor>
</comment>
<evidence type="ECO:0000313" key="5">
    <source>
        <dbReference type="EMBL" id="AIR87926.1"/>
    </source>
</evidence>
<evidence type="ECO:0000256" key="3">
    <source>
        <dbReference type="ARBA" id="ARBA00022842"/>
    </source>
</evidence>
<dbReference type="RefSeq" id="WP_038410711.1">
    <property type="nucleotide sequence ID" value="NZ_CP009455.1"/>
</dbReference>
<dbReference type="PRINTS" id="PR00502">
    <property type="entry name" value="NUDIXFAMILY"/>
</dbReference>
<dbReference type="InterPro" id="IPR020476">
    <property type="entry name" value="Nudix_hydrolase"/>
</dbReference>
<dbReference type="Proteomes" id="UP000029493">
    <property type="component" value="Chromosome"/>
</dbReference>
<dbReference type="InterPro" id="IPR015797">
    <property type="entry name" value="NUDIX_hydrolase-like_dom_sf"/>
</dbReference>
<accession>A0A089WH49</accession>
<dbReference type="CDD" id="cd04511">
    <property type="entry name" value="NUDIX_Hydrolase"/>
    <property type="match status" value="1"/>
</dbReference>
<keyword evidence="2" id="KW-0378">Hydrolase</keyword>
<dbReference type="PROSITE" id="PS51462">
    <property type="entry name" value="NUDIX"/>
    <property type="match status" value="1"/>
</dbReference>
<evidence type="ECO:0000313" key="6">
    <source>
        <dbReference type="Proteomes" id="UP000029493"/>
    </source>
</evidence>
<evidence type="ECO:0000256" key="1">
    <source>
        <dbReference type="ARBA" id="ARBA00001946"/>
    </source>
</evidence>
<dbReference type="PANTHER" id="PTHR43222">
    <property type="entry name" value="NUDIX HYDROLASE 23"/>
    <property type="match status" value="1"/>
</dbReference>
<dbReference type="Gene3D" id="2.20.70.10">
    <property type="match status" value="1"/>
</dbReference>
<dbReference type="EMBL" id="CP009455">
    <property type="protein sequence ID" value="AIR87926.1"/>
    <property type="molecule type" value="Genomic_DNA"/>
</dbReference>
<feature type="domain" description="Nudix hydrolase" evidence="4">
    <location>
        <begin position="36"/>
        <end position="159"/>
    </location>
</feature>
<keyword evidence="6" id="KW-1185">Reference proteome</keyword>
<dbReference type="OrthoDB" id="5417595at2"/>
<dbReference type="InterPro" id="IPR029401">
    <property type="entry name" value="Nudix_N"/>
</dbReference>
<keyword evidence="3" id="KW-0460">Magnesium</keyword>
<dbReference type="Pfam" id="PF14803">
    <property type="entry name" value="Zn_ribbon_Nudix"/>
    <property type="match status" value="1"/>
</dbReference>
<reference evidence="5 6" key="1">
    <citation type="submission" date="2014-09" db="EMBL/GenBank/DDBJ databases">
        <authorList>
            <person name="Chan K.-G."/>
        </authorList>
    </citation>
    <scope>NUCLEOTIDE SEQUENCE [LARGE SCALE GENOMIC DNA]</scope>
    <source>
        <strain evidence="5 6">ND07</strain>
    </source>
</reference>
<dbReference type="AlphaFoldDB" id="A0A089WH49"/>
<dbReference type="Pfam" id="PF00293">
    <property type="entry name" value="NUDIX"/>
    <property type="match status" value="1"/>
</dbReference>
<dbReference type="Gene3D" id="3.90.79.10">
    <property type="entry name" value="Nucleoside Triphosphate Pyrophosphohydrolase"/>
    <property type="match status" value="1"/>
</dbReference>
<dbReference type="GO" id="GO:0016787">
    <property type="term" value="F:hydrolase activity"/>
    <property type="evidence" value="ECO:0007669"/>
    <property type="project" value="UniProtKB-KW"/>
</dbReference>
<dbReference type="PANTHER" id="PTHR43222:SF2">
    <property type="entry name" value="NUDIX HYDROLASE 23, CHLOROPLASTIC"/>
    <property type="match status" value="1"/>
</dbReference>
<protein>
    <submittedName>
        <fullName evidence="5">ADP-ribose pyrophosphatase</fullName>
    </submittedName>
</protein>
<organism evidence="5 6">
    <name type="scientific">Pseudomonas cremoricolorata</name>
    <dbReference type="NCBI Taxonomy" id="157783"/>
    <lineage>
        <taxon>Bacteria</taxon>
        <taxon>Pseudomonadati</taxon>
        <taxon>Pseudomonadota</taxon>
        <taxon>Gammaproteobacteria</taxon>
        <taxon>Pseudomonadales</taxon>
        <taxon>Pseudomonadaceae</taxon>
        <taxon>Pseudomonas</taxon>
    </lineage>
</organism>
<name>A0A089WH49_9PSED</name>
<gene>
    <name evidence="5" type="ORF">LK03_01140</name>
</gene>
<dbReference type="KEGG" id="psw:LK03_01140"/>
<proteinExistence type="predicted"/>
<sequence length="188" mass="21527">MKFCSACGNPVIQRIPEGDSRLRFVCSSCHTIHYQNPNMVAGVLPIHGSQVLLCRRAIEPRRGFWTLPAGFMENGETLEQAARRETDEEACARVDEAHLYQLFDLPHINQVHVFFRAELSDLDFAVGAESLEVRLFEEHEIPWDHLAFRTVARTLQCYYRDRLAQSYPVGHEYVAPMNLASSNPLPRE</sequence>